<sequence length="120" mass="12835">MDGCFLSFSPLPVRLLLLPPSSLSLLFDLLLFFLLPPLLPSSLSHPQITDSNFLLNYILNLLTSAASSVTAFLPSPSLPSSHLTLLCVSSAPFSSPHSSIDWYALGCGVCLSTNCHLNTS</sequence>
<gene>
    <name evidence="1" type="ORF">BP00DRAFT_28392</name>
</gene>
<dbReference type="Proteomes" id="UP000248817">
    <property type="component" value="Unassembled WGS sequence"/>
</dbReference>
<accession>A0A2V5HS80</accession>
<evidence type="ECO:0000313" key="2">
    <source>
        <dbReference type="Proteomes" id="UP000248817"/>
    </source>
</evidence>
<protein>
    <submittedName>
        <fullName evidence="1">Uncharacterized protein</fullName>
    </submittedName>
</protein>
<evidence type="ECO:0000313" key="1">
    <source>
        <dbReference type="EMBL" id="PYI27345.1"/>
    </source>
</evidence>
<dbReference type="EMBL" id="KZ825572">
    <property type="protein sequence ID" value="PYI27345.1"/>
    <property type="molecule type" value="Genomic_DNA"/>
</dbReference>
<reference evidence="1 2" key="1">
    <citation type="submission" date="2018-02" db="EMBL/GenBank/DDBJ databases">
        <title>The genomes of Aspergillus section Nigri reveals drivers in fungal speciation.</title>
        <authorList>
            <consortium name="DOE Joint Genome Institute"/>
            <person name="Vesth T.C."/>
            <person name="Nybo J."/>
            <person name="Theobald S."/>
            <person name="Brandl J."/>
            <person name="Frisvad J.C."/>
            <person name="Nielsen K.F."/>
            <person name="Lyhne E.K."/>
            <person name="Kogle M.E."/>
            <person name="Kuo A."/>
            <person name="Riley R."/>
            <person name="Clum A."/>
            <person name="Nolan M."/>
            <person name="Lipzen A."/>
            <person name="Salamov A."/>
            <person name="Henrissat B."/>
            <person name="Wiebenga A."/>
            <person name="De vries R.P."/>
            <person name="Grigoriev I.V."/>
            <person name="Mortensen U.H."/>
            <person name="Andersen M.R."/>
            <person name="Baker S.E."/>
        </authorList>
    </citation>
    <scope>NUCLEOTIDE SEQUENCE [LARGE SCALE GENOMIC DNA]</scope>
    <source>
        <strain evidence="1 2">CBS 114.80</strain>
    </source>
</reference>
<proteinExistence type="predicted"/>
<keyword evidence="2" id="KW-1185">Reference proteome</keyword>
<name>A0A2V5HS80_9EURO</name>
<dbReference type="AlphaFoldDB" id="A0A2V5HS80"/>
<organism evidence="1 2">
    <name type="scientific">Aspergillus indologenus CBS 114.80</name>
    <dbReference type="NCBI Taxonomy" id="1450541"/>
    <lineage>
        <taxon>Eukaryota</taxon>
        <taxon>Fungi</taxon>
        <taxon>Dikarya</taxon>
        <taxon>Ascomycota</taxon>
        <taxon>Pezizomycotina</taxon>
        <taxon>Eurotiomycetes</taxon>
        <taxon>Eurotiomycetidae</taxon>
        <taxon>Eurotiales</taxon>
        <taxon>Aspergillaceae</taxon>
        <taxon>Aspergillus</taxon>
        <taxon>Aspergillus subgen. Circumdati</taxon>
    </lineage>
</organism>